<evidence type="ECO:0000313" key="1">
    <source>
        <dbReference type="EMBL" id="CAJ2655890.1"/>
    </source>
</evidence>
<accession>A0ACB0KF53</accession>
<comment type="caution">
    <text evidence="1">The sequence shown here is derived from an EMBL/GenBank/DDBJ whole genome shotgun (WGS) entry which is preliminary data.</text>
</comment>
<protein>
    <submittedName>
        <fullName evidence="1">Uncharacterized protein</fullName>
    </submittedName>
</protein>
<gene>
    <name evidence="1" type="ORF">MILVUS5_LOCUS22746</name>
</gene>
<name>A0ACB0KF53_TRIPR</name>
<organism evidence="1 2">
    <name type="scientific">Trifolium pratense</name>
    <name type="common">Red clover</name>
    <dbReference type="NCBI Taxonomy" id="57577"/>
    <lineage>
        <taxon>Eukaryota</taxon>
        <taxon>Viridiplantae</taxon>
        <taxon>Streptophyta</taxon>
        <taxon>Embryophyta</taxon>
        <taxon>Tracheophyta</taxon>
        <taxon>Spermatophyta</taxon>
        <taxon>Magnoliopsida</taxon>
        <taxon>eudicotyledons</taxon>
        <taxon>Gunneridae</taxon>
        <taxon>Pentapetalae</taxon>
        <taxon>rosids</taxon>
        <taxon>fabids</taxon>
        <taxon>Fabales</taxon>
        <taxon>Fabaceae</taxon>
        <taxon>Papilionoideae</taxon>
        <taxon>50 kb inversion clade</taxon>
        <taxon>NPAAA clade</taxon>
        <taxon>Hologalegina</taxon>
        <taxon>IRL clade</taxon>
        <taxon>Trifolieae</taxon>
        <taxon>Trifolium</taxon>
    </lineage>
</organism>
<evidence type="ECO:0000313" key="2">
    <source>
        <dbReference type="Proteomes" id="UP001177021"/>
    </source>
</evidence>
<dbReference type="Proteomes" id="UP001177021">
    <property type="component" value="Unassembled WGS sequence"/>
</dbReference>
<proteinExistence type="predicted"/>
<sequence length="826" mass="93391">MKITLLVSFLLCYSYCIYITHASPINCLEDQQSLLLQFKNNLTFDPKYSTTLKLWNNSTACCYWRGVRCDNEGHVIALYLIEEELISGGFNNSSSLFSLQHLQELYLSYTNFNSSIPSGFSKLEKLKELDLSNCHFYGTLSNSMSNLTHLTYLDLSQNDLSGAIPNSMSNLTRLTYLDLSHNDLSGAIPSSLFTLPSLEMISLEDNQFSKLDEFFNVSSSILKILDLSTNYLSGPFPISIFQLKSLSHLDLSFNKFNGSLHLDKFFELKNLNFLDISYNKLFLKGNPINVEPSLFRAIILRLASCNLKTFPSFLMNQSTLVFLDLSNNQIQGVLPNWIWKLQSLKKLNISHNLLTELEGPLTNLTYILIVDLHNNKLKGPIPVFLKYATYLDYSMNKFSSTIPQDIGNYVSFTNFISLSNNNFNGSIPSSLCQASRLQLLDLSFNNISGSIPSCLMTMTETLKVLNLRRNSLQGPIPDKFSASCSLQTLNLHGNLLHGPVPMSLAHCSKLEVLDIGTNQFVGQFPCFLQNISTLKVLVLRHNKFHGTLGCSKAKNPWKMIQIVDIAFNNFSGKLPKNYFRTLKKMKDDNDNVEPDIIRSAIYNVYYQDSVTLVSKGQQMELVKILKIFIAIDFSSNHFEGQIPEDLMDLKALYVLNLSNNAFSNEIPSTIGNLKQLESLDLSNNSLVGEIPMQLASLSFLSYLNLSFNHLVGKIPTGTQLQSFQASSFEGNYGLYGSPLTEIPKLPYDPHPQPACGRLACSIDWSFLSVELGFVFGLGIIIGPVMLWKQWRVRYCKLVDKILCWMFSRMYLEYATDRGQTYTVLRW</sequence>
<dbReference type="EMBL" id="CASHSV030000206">
    <property type="protein sequence ID" value="CAJ2655890.1"/>
    <property type="molecule type" value="Genomic_DNA"/>
</dbReference>
<reference evidence="1" key="1">
    <citation type="submission" date="2023-10" db="EMBL/GenBank/DDBJ databases">
        <authorList>
            <person name="Rodriguez Cubillos JULIANA M."/>
            <person name="De Vega J."/>
        </authorList>
    </citation>
    <scope>NUCLEOTIDE SEQUENCE</scope>
</reference>
<keyword evidence="2" id="KW-1185">Reference proteome</keyword>